<evidence type="ECO:0000313" key="1">
    <source>
        <dbReference type="EMBL" id="KAF5894283.1"/>
    </source>
</evidence>
<reference evidence="1" key="1">
    <citation type="submission" date="2020-07" db="EMBL/GenBank/DDBJ databases">
        <title>Clarias magur genome sequencing, assembly and annotation.</title>
        <authorList>
            <person name="Kushwaha B."/>
            <person name="Kumar R."/>
            <person name="Das P."/>
            <person name="Joshi C.G."/>
            <person name="Kumar D."/>
            <person name="Nagpure N.S."/>
            <person name="Pandey M."/>
            <person name="Agarwal S."/>
            <person name="Srivastava S."/>
            <person name="Singh M."/>
            <person name="Sahoo L."/>
            <person name="Jayasankar P."/>
            <person name="Meher P.K."/>
            <person name="Koringa P.G."/>
            <person name="Iquebal M.A."/>
            <person name="Das S.P."/>
            <person name="Bit A."/>
            <person name="Patnaik S."/>
            <person name="Patel N."/>
            <person name="Shah T.M."/>
            <person name="Hinsu A."/>
            <person name="Jena J.K."/>
        </authorList>
    </citation>
    <scope>NUCLEOTIDE SEQUENCE</scope>
    <source>
        <strain evidence="1">CIFAMagur01</strain>
        <tissue evidence="1">Testis</tissue>
    </source>
</reference>
<protein>
    <submittedName>
        <fullName evidence="1">Pentatricopeptide repeat-containing protein</fullName>
    </submittedName>
</protein>
<name>A0A8J4TP62_CLAMG</name>
<dbReference type="EMBL" id="QNUK01000381">
    <property type="protein sequence ID" value="KAF5894283.1"/>
    <property type="molecule type" value="Genomic_DNA"/>
</dbReference>
<dbReference type="Proteomes" id="UP000727407">
    <property type="component" value="Unassembled WGS sequence"/>
</dbReference>
<proteinExistence type="predicted"/>
<keyword evidence="2" id="KW-1185">Reference proteome</keyword>
<evidence type="ECO:0000313" key="2">
    <source>
        <dbReference type="Proteomes" id="UP000727407"/>
    </source>
</evidence>
<accession>A0A8J4TP62</accession>
<dbReference type="AlphaFoldDB" id="A0A8J4TP62"/>
<organism evidence="1 2">
    <name type="scientific">Clarias magur</name>
    <name type="common">Asian catfish</name>
    <name type="synonym">Macropteronotus magur</name>
    <dbReference type="NCBI Taxonomy" id="1594786"/>
    <lineage>
        <taxon>Eukaryota</taxon>
        <taxon>Metazoa</taxon>
        <taxon>Chordata</taxon>
        <taxon>Craniata</taxon>
        <taxon>Vertebrata</taxon>
        <taxon>Euteleostomi</taxon>
        <taxon>Actinopterygii</taxon>
        <taxon>Neopterygii</taxon>
        <taxon>Teleostei</taxon>
        <taxon>Ostariophysi</taxon>
        <taxon>Siluriformes</taxon>
        <taxon>Clariidae</taxon>
        <taxon>Clarias</taxon>
    </lineage>
</organism>
<comment type="caution">
    <text evidence="1">The sequence shown here is derived from an EMBL/GenBank/DDBJ whole genome shotgun (WGS) entry which is preliminary data.</text>
</comment>
<gene>
    <name evidence="1" type="primary">chrna7</name>
    <name evidence="1" type="ORF">DAT39_015995</name>
</gene>
<sequence>MQTGQSLGLCNSHACGQFTCSLVQAGTPLPHGSPSSGSLREGLCHLYQRSNSIPSAPRSSPVQSTVCISWKALLYCYANIGSRSDVQHAFLHLWHIPSTVKTTVFTK</sequence>